<dbReference type="Gene3D" id="3.40.50.300">
    <property type="entry name" value="P-loop containing nucleotide triphosphate hydrolases"/>
    <property type="match status" value="1"/>
</dbReference>
<dbReference type="GO" id="GO:0005524">
    <property type="term" value="F:ATP binding"/>
    <property type="evidence" value="ECO:0007669"/>
    <property type="project" value="TreeGrafter"/>
</dbReference>
<keyword evidence="3" id="KW-1185">Reference proteome</keyword>
<dbReference type="PANTHER" id="PTHR43384">
    <property type="entry name" value="SEPTUM SITE-DETERMINING PROTEIN MIND HOMOLOG, CHLOROPLASTIC-RELATED"/>
    <property type="match status" value="1"/>
</dbReference>
<dbReference type="EMBL" id="JACEOL010000007">
    <property type="protein sequence ID" value="MBA4601278.1"/>
    <property type="molecule type" value="Genomic_DNA"/>
</dbReference>
<dbReference type="GO" id="GO:0051782">
    <property type="term" value="P:negative regulation of cell division"/>
    <property type="evidence" value="ECO:0007669"/>
    <property type="project" value="TreeGrafter"/>
</dbReference>
<dbReference type="AlphaFoldDB" id="A0A7W1XQ85"/>
<proteinExistence type="predicted"/>
<accession>A0A7W1XQ85</accession>
<dbReference type="RefSeq" id="WP_181737579.1">
    <property type="nucleotide sequence ID" value="NZ_JACEOL010000007.1"/>
</dbReference>
<gene>
    <name evidence="2" type="ORF">H2C83_02835</name>
</gene>
<organism evidence="2 3">
    <name type="scientific">Thermoactinomyces mirandus</name>
    <dbReference type="NCBI Taxonomy" id="2756294"/>
    <lineage>
        <taxon>Bacteria</taxon>
        <taxon>Bacillati</taxon>
        <taxon>Bacillota</taxon>
        <taxon>Bacilli</taxon>
        <taxon>Bacillales</taxon>
        <taxon>Thermoactinomycetaceae</taxon>
        <taxon>Thermoactinomyces</taxon>
    </lineage>
</organism>
<dbReference type="InterPro" id="IPR050625">
    <property type="entry name" value="ParA/MinD_ATPase"/>
</dbReference>
<dbReference type="GO" id="GO:0016887">
    <property type="term" value="F:ATP hydrolysis activity"/>
    <property type="evidence" value="ECO:0007669"/>
    <property type="project" value="TreeGrafter"/>
</dbReference>
<dbReference type="PANTHER" id="PTHR43384:SF13">
    <property type="entry name" value="SLR0110 PROTEIN"/>
    <property type="match status" value="1"/>
</dbReference>
<protein>
    <submittedName>
        <fullName evidence="2">AAA family ATPase</fullName>
    </submittedName>
</protein>
<dbReference type="InterPro" id="IPR025669">
    <property type="entry name" value="AAA_dom"/>
</dbReference>
<comment type="caution">
    <text evidence="2">The sequence shown here is derived from an EMBL/GenBank/DDBJ whole genome shotgun (WGS) entry which is preliminary data.</text>
</comment>
<dbReference type="GO" id="GO:0009898">
    <property type="term" value="C:cytoplasmic side of plasma membrane"/>
    <property type="evidence" value="ECO:0007669"/>
    <property type="project" value="TreeGrafter"/>
</dbReference>
<dbReference type="SUPFAM" id="SSF52172">
    <property type="entry name" value="CheY-like"/>
    <property type="match status" value="1"/>
</dbReference>
<name>A0A7W1XQ85_9BACL</name>
<dbReference type="SUPFAM" id="SSF52540">
    <property type="entry name" value="P-loop containing nucleoside triphosphate hydrolases"/>
    <property type="match status" value="1"/>
</dbReference>
<dbReference type="GO" id="GO:0005829">
    <property type="term" value="C:cytosol"/>
    <property type="evidence" value="ECO:0007669"/>
    <property type="project" value="TreeGrafter"/>
</dbReference>
<evidence type="ECO:0000313" key="2">
    <source>
        <dbReference type="EMBL" id="MBA4601278.1"/>
    </source>
</evidence>
<dbReference type="InterPro" id="IPR027417">
    <property type="entry name" value="P-loop_NTPase"/>
</dbReference>
<evidence type="ECO:0000259" key="1">
    <source>
        <dbReference type="Pfam" id="PF13614"/>
    </source>
</evidence>
<dbReference type="Gene3D" id="3.40.50.2300">
    <property type="match status" value="1"/>
</dbReference>
<sequence length="393" mass="44375">MYSDIKVLIVTEEAPIATDLQDRLSHQFSQITHIFASEVRREISRIQPDIVLLHEGADGIGMQLIPYISREVTHVEIIYLTESKDSIRIRDASRAGAFDVLFFPDEINAIVDVLSRAVKALKAVSARNRDIAEFTWGRGQVIAFYSGKGGAGKSLIASTLAQSLQLESSCSVLLVDLNLQYGGIETYLQLESNRNLYDLTPVLRELNDNHIRSVTVVEPYSQVEVLTSPADLEIAEQITEEHVERLLRAARLYYDYILVDLPSKMTDLTYTTLEEADKIYYLLTPDALSLRILNRVLGAFNMIGIDPTDRLQLLLNRVNRDSEIGAREIRQRFAFEIAGEFRDDLKKIDQAVNRGKPLRTVRNERNISPFAKDVQKFARMMLGKTKSIAAAKS</sequence>
<dbReference type="Proteomes" id="UP000538292">
    <property type="component" value="Unassembled WGS sequence"/>
</dbReference>
<evidence type="ECO:0000313" key="3">
    <source>
        <dbReference type="Proteomes" id="UP000538292"/>
    </source>
</evidence>
<dbReference type="InterPro" id="IPR011006">
    <property type="entry name" value="CheY-like_superfamily"/>
</dbReference>
<dbReference type="Pfam" id="PF13614">
    <property type="entry name" value="AAA_31"/>
    <property type="match status" value="1"/>
</dbReference>
<reference evidence="2 3" key="1">
    <citation type="submission" date="2020-07" db="EMBL/GenBank/DDBJ databases">
        <title>Thermoactinomyces phylogeny.</title>
        <authorList>
            <person name="Dunlap C."/>
        </authorList>
    </citation>
    <scope>NUCLEOTIDE SEQUENCE [LARGE SCALE GENOMIC DNA]</scope>
    <source>
        <strain evidence="2 3">AMNI-1</strain>
    </source>
</reference>
<feature type="domain" description="AAA" evidence="1">
    <location>
        <begin position="140"/>
        <end position="301"/>
    </location>
</feature>